<dbReference type="PROSITE" id="PS00211">
    <property type="entry name" value="ABC_TRANSPORTER_1"/>
    <property type="match status" value="1"/>
</dbReference>
<keyword evidence="6 9" id="KW-0067">ATP-binding</keyword>
<keyword evidence="7" id="KW-0472">Membrane</keyword>
<keyword evidence="10" id="KW-1185">Reference proteome</keyword>
<dbReference type="GO" id="GO:0005886">
    <property type="term" value="C:plasma membrane"/>
    <property type="evidence" value="ECO:0007669"/>
    <property type="project" value="UniProtKB-SubCell"/>
</dbReference>
<dbReference type="Gene3D" id="3.40.50.300">
    <property type="entry name" value="P-loop containing nucleotide triphosphate hydrolases"/>
    <property type="match status" value="1"/>
</dbReference>
<proteinExistence type="inferred from homology"/>
<evidence type="ECO:0000256" key="7">
    <source>
        <dbReference type="ARBA" id="ARBA00023136"/>
    </source>
</evidence>
<dbReference type="InterPro" id="IPR050086">
    <property type="entry name" value="MetN_ABC_transporter-like"/>
</dbReference>
<keyword evidence="4" id="KW-1003">Cell membrane</keyword>
<evidence type="ECO:0000259" key="8">
    <source>
        <dbReference type="PROSITE" id="PS50893"/>
    </source>
</evidence>
<name>A0A517DNQ3_9FIRM</name>
<comment type="similarity">
    <text evidence="2">Belongs to the ABC transporter superfamily.</text>
</comment>
<dbReference type="InterPro" id="IPR003439">
    <property type="entry name" value="ABC_transporter-like_ATP-bd"/>
</dbReference>
<protein>
    <submittedName>
        <fullName evidence="9">L-cystine import ATP-binding protein TcyN</fullName>
        <ecNumber evidence="9">3.6.3.-</ecNumber>
    </submittedName>
</protein>
<dbReference type="GO" id="GO:0016887">
    <property type="term" value="F:ATP hydrolysis activity"/>
    <property type="evidence" value="ECO:0007669"/>
    <property type="project" value="InterPro"/>
</dbReference>
<dbReference type="Proteomes" id="UP000320776">
    <property type="component" value="Chromosome"/>
</dbReference>
<keyword evidence="5" id="KW-0547">Nucleotide-binding</keyword>
<dbReference type="EC" id="3.6.3.-" evidence="9"/>
<keyword evidence="9" id="KW-0378">Hydrolase</keyword>
<dbReference type="Pfam" id="PF00005">
    <property type="entry name" value="ABC_tran"/>
    <property type="match status" value="1"/>
</dbReference>
<comment type="subcellular location">
    <subcellularLocation>
        <location evidence="1">Cell membrane</location>
        <topology evidence="1">Peripheral membrane protein</topology>
    </subcellularLocation>
</comment>
<evidence type="ECO:0000256" key="4">
    <source>
        <dbReference type="ARBA" id="ARBA00022475"/>
    </source>
</evidence>
<evidence type="ECO:0000256" key="1">
    <source>
        <dbReference type="ARBA" id="ARBA00004202"/>
    </source>
</evidence>
<reference evidence="9 10" key="1">
    <citation type="submission" date="2019-02" db="EMBL/GenBank/DDBJ databases">
        <title>Closed genome of Sporomusa termitida DSM 4440.</title>
        <authorList>
            <person name="Poehlein A."/>
            <person name="Daniel R."/>
        </authorList>
    </citation>
    <scope>NUCLEOTIDE SEQUENCE [LARGE SCALE GENOMIC DNA]</scope>
    <source>
        <strain evidence="9 10">DSM 4440</strain>
    </source>
</reference>
<dbReference type="GO" id="GO:0005524">
    <property type="term" value="F:ATP binding"/>
    <property type="evidence" value="ECO:0007669"/>
    <property type="project" value="UniProtKB-KW"/>
</dbReference>
<dbReference type="AlphaFoldDB" id="A0A517DNQ3"/>
<dbReference type="SUPFAM" id="SSF52540">
    <property type="entry name" value="P-loop containing nucleoside triphosphate hydrolases"/>
    <property type="match status" value="1"/>
</dbReference>
<dbReference type="InterPro" id="IPR003593">
    <property type="entry name" value="AAA+_ATPase"/>
</dbReference>
<dbReference type="InterPro" id="IPR017871">
    <property type="entry name" value="ABC_transporter-like_CS"/>
</dbReference>
<organism evidence="9 10">
    <name type="scientific">Sporomusa termitida</name>
    <dbReference type="NCBI Taxonomy" id="2377"/>
    <lineage>
        <taxon>Bacteria</taxon>
        <taxon>Bacillati</taxon>
        <taxon>Bacillota</taxon>
        <taxon>Negativicutes</taxon>
        <taxon>Selenomonadales</taxon>
        <taxon>Sporomusaceae</taxon>
        <taxon>Sporomusa</taxon>
    </lineage>
</organism>
<dbReference type="KEGG" id="sted:SPTER_02530"/>
<evidence type="ECO:0000256" key="2">
    <source>
        <dbReference type="ARBA" id="ARBA00005417"/>
    </source>
</evidence>
<dbReference type="PANTHER" id="PTHR43166:SF9">
    <property type="entry name" value="GLUTAMATE_ASPARTATE IMPORT ATP-BINDING PROTEIN GLTL"/>
    <property type="match status" value="1"/>
</dbReference>
<dbReference type="SMART" id="SM00382">
    <property type="entry name" value="AAA"/>
    <property type="match status" value="1"/>
</dbReference>
<evidence type="ECO:0000313" key="10">
    <source>
        <dbReference type="Proteomes" id="UP000320776"/>
    </source>
</evidence>
<evidence type="ECO:0000313" key="9">
    <source>
        <dbReference type="EMBL" id="QDR79001.1"/>
    </source>
</evidence>
<evidence type="ECO:0000256" key="6">
    <source>
        <dbReference type="ARBA" id="ARBA00022840"/>
    </source>
</evidence>
<evidence type="ECO:0000256" key="5">
    <source>
        <dbReference type="ARBA" id="ARBA00022741"/>
    </source>
</evidence>
<dbReference type="OrthoDB" id="9772862at2"/>
<sequence>MLAIHNLYKQFGNLIAVNDLSLTVNKGKTVVLMGPSGCGKSTTIRAINRLVEPDRGSIILNGANILSMQPDELRDIRKRIGFVFQHFNLIGRLTTAENVMLGLVMSGMDKELARAKAVEALDKVGLEQHLGHKPSELSGGQQQRVGIARALAYEPELMLWDEPTASLDPILVREVLIVMEELARYRASTMLVVTHELPFALRVADEIVLMDQGSIVEVGAPAQVFVKPVSDIGKKYKELIEYQMNTSAQSLAGKAE</sequence>
<dbReference type="PANTHER" id="PTHR43166">
    <property type="entry name" value="AMINO ACID IMPORT ATP-BINDING PROTEIN"/>
    <property type="match status" value="1"/>
</dbReference>
<gene>
    <name evidence="9" type="primary">tcyN_1</name>
    <name evidence="9" type="ORF">SPTER_02530</name>
</gene>
<keyword evidence="3" id="KW-0813">Transport</keyword>
<dbReference type="InterPro" id="IPR027417">
    <property type="entry name" value="P-loop_NTPase"/>
</dbReference>
<feature type="domain" description="ABC transporter" evidence="8">
    <location>
        <begin position="2"/>
        <end position="237"/>
    </location>
</feature>
<dbReference type="RefSeq" id="WP_144348701.1">
    <property type="nucleotide sequence ID" value="NZ_CP036259.1"/>
</dbReference>
<dbReference type="PROSITE" id="PS50893">
    <property type="entry name" value="ABC_TRANSPORTER_2"/>
    <property type="match status" value="1"/>
</dbReference>
<dbReference type="EMBL" id="CP036259">
    <property type="protein sequence ID" value="QDR79001.1"/>
    <property type="molecule type" value="Genomic_DNA"/>
</dbReference>
<evidence type="ECO:0000256" key="3">
    <source>
        <dbReference type="ARBA" id="ARBA00022448"/>
    </source>
</evidence>
<accession>A0A517DNQ3</accession>